<dbReference type="Proteomes" id="UP000051054">
    <property type="component" value="Unassembled WGS sequence"/>
</dbReference>
<evidence type="ECO:0000256" key="9">
    <source>
        <dbReference type="PIRSR" id="PIRSR603469-3"/>
    </source>
</evidence>
<dbReference type="NCBIfam" id="TIGR03715">
    <property type="entry name" value="KxYKxGKxW"/>
    <property type="match status" value="1"/>
</dbReference>
<keyword evidence="6" id="KW-0572">Peptidoglycan-anchor</keyword>
<evidence type="ECO:0000313" key="16">
    <source>
        <dbReference type="EMBL" id="KRM17741.1"/>
    </source>
</evidence>
<feature type="binding site" evidence="8">
    <location>
        <position position="275"/>
    </location>
    <ligand>
        <name>substrate</name>
    </ligand>
</feature>
<feature type="binding site" evidence="8">
    <location>
        <position position="480"/>
    </location>
    <ligand>
        <name>substrate</name>
    </ligand>
</feature>
<feature type="signal peptide" evidence="14">
    <location>
        <begin position="1"/>
        <end position="36"/>
    </location>
</feature>
<feature type="chain" id="PRO_5006412749" description="Gram-positive cocci surface proteins LPxTG domain-containing protein" evidence="14">
    <location>
        <begin position="37"/>
        <end position="732"/>
    </location>
</feature>
<comment type="similarity">
    <text evidence="1 11">Belongs to the glycosyl hydrolase 68 family.</text>
</comment>
<dbReference type="InterPro" id="IPR003469">
    <property type="entry name" value="Glyco_hydro_68"/>
</dbReference>
<evidence type="ECO:0000256" key="6">
    <source>
        <dbReference type="ARBA" id="ARBA00023088"/>
    </source>
</evidence>
<evidence type="ECO:0000256" key="10">
    <source>
        <dbReference type="PIRSR" id="PIRSR603469-4"/>
    </source>
</evidence>
<evidence type="ECO:0000256" key="14">
    <source>
        <dbReference type="SAM" id="SignalP"/>
    </source>
</evidence>
<dbReference type="Pfam" id="PF02435">
    <property type="entry name" value="Glyco_hydro_68"/>
    <property type="match status" value="1"/>
</dbReference>
<feature type="region of interest" description="Disordered" evidence="12">
    <location>
        <begin position="670"/>
        <end position="704"/>
    </location>
</feature>
<feature type="binding site" evidence="9">
    <location>
        <position position="427"/>
    </location>
    <ligand>
        <name>Ca(2+)</name>
        <dbReference type="ChEBI" id="CHEBI:29108"/>
        <label>1</label>
    </ligand>
</feature>
<evidence type="ECO:0000256" key="1">
    <source>
        <dbReference type="ARBA" id="ARBA00006775"/>
    </source>
</evidence>
<dbReference type="eggNOG" id="COG1621">
    <property type="taxonomic scope" value="Bacteria"/>
</dbReference>
<evidence type="ECO:0000256" key="11">
    <source>
        <dbReference type="RuleBase" id="RU361220"/>
    </source>
</evidence>
<dbReference type="Pfam" id="PF00746">
    <property type="entry name" value="Gram_pos_anchor"/>
    <property type="match status" value="1"/>
</dbReference>
<feature type="binding site" evidence="9">
    <location>
        <position position="600"/>
    </location>
    <ligand>
        <name>Ca(2+)</name>
        <dbReference type="ChEBI" id="CHEBI:29108"/>
        <label>1</label>
    </ligand>
</feature>
<reference evidence="16 17" key="1">
    <citation type="journal article" date="2015" name="Genome Announc.">
        <title>Expanding the biotechnology potential of lactobacilli through comparative genomics of 213 strains and associated genera.</title>
        <authorList>
            <person name="Sun Z."/>
            <person name="Harris H.M."/>
            <person name="McCann A."/>
            <person name="Guo C."/>
            <person name="Argimon S."/>
            <person name="Zhang W."/>
            <person name="Yang X."/>
            <person name="Jeffery I.B."/>
            <person name="Cooney J.C."/>
            <person name="Kagawa T.F."/>
            <person name="Liu W."/>
            <person name="Song Y."/>
            <person name="Salvetti E."/>
            <person name="Wrobel A."/>
            <person name="Rasinkangas P."/>
            <person name="Parkhill J."/>
            <person name="Rea M.C."/>
            <person name="O'Sullivan O."/>
            <person name="Ritari J."/>
            <person name="Douillard F.P."/>
            <person name="Paul Ross R."/>
            <person name="Yang R."/>
            <person name="Briner A.E."/>
            <person name="Felis G.E."/>
            <person name="de Vos W.M."/>
            <person name="Barrangou R."/>
            <person name="Klaenhammer T.R."/>
            <person name="Caufield P.W."/>
            <person name="Cui Y."/>
            <person name="Zhang H."/>
            <person name="O'Toole P.W."/>
        </authorList>
    </citation>
    <scope>NUCLEOTIDE SEQUENCE [LARGE SCALE GENOMIC DNA]</scope>
    <source>
        <strain evidence="16 17">DSM 18933</strain>
    </source>
</reference>
<feature type="binding site" evidence="9">
    <location>
        <position position="459"/>
    </location>
    <ligand>
        <name>Ca(2+)</name>
        <dbReference type="ChEBI" id="CHEBI:29108"/>
        <label>1</label>
    </ligand>
</feature>
<keyword evidence="4 14" id="KW-0732">Signal</keyword>
<feature type="domain" description="Gram-positive cocci surface proteins LPxTG" evidence="15">
    <location>
        <begin position="692"/>
        <end position="731"/>
    </location>
</feature>
<organism evidence="16 17">
    <name type="scientific">Ligilactobacillus hayakitensis DSM 18933 = JCM 14209</name>
    <dbReference type="NCBI Taxonomy" id="1423755"/>
    <lineage>
        <taxon>Bacteria</taxon>
        <taxon>Bacillati</taxon>
        <taxon>Bacillota</taxon>
        <taxon>Bacilli</taxon>
        <taxon>Lactobacillales</taxon>
        <taxon>Lactobacillaceae</taxon>
        <taxon>Ligilactobacillus</taxon>
    </lineage>
</organism>
<dbReference type="Gene3D" id="2.115.10.20">
    <property type="entry name" value="Glycosyl hydrolase domain, family 43"/>
    <property type="match status" value="1"/>
</dbReference>
<keyword evidence="13" id="KW-1133">Transmembrane helix</keyword>
<feature type="binding site" evidence="8">
    <location>
        <begin position="357"/>
        <end position="358"/>
    </location>
    <ligand>
        <name>substrate</name>
    </ligand>
</feature>
<comment type="caution">
    <text evidence="16">The sequence shown here is derived from an EMBL/GenBank/DDBJ whole genome shotgun (WGS) entry which is preliminary data.</text>
</comment>
<keyword evidence="17" id="KW-1185">Reference proteome</keyword>
<dbReference type="NCBIfam" id="TIGR01167">
    <property type="entry name" value="LPXTG_anchor"/>
    <property type="match status" value="1"/>
</dbReference>
<proteinExistence type="inferred from homology"/>
<gene>
    <name evidence="16" type="ORF">FC40_GL001131</name>
</gene>
<feature type="binding site" evidence="8">
    <location>
        <begin position="460"/>
        <end position="462"/>
    </location>
    <ligand>
        <name>substrate</name>
    </ligand>
</feature>
<feature type="transmembrane region" description="Helical" evidence="13">
    <location>
        <begin position="708"/>
        <end position="726"/>
    </location>
</feature>
<comment type="cofactor">
    <cofactor evidence="9">
        <name>Ca(2+)</name>
        <dbReference type="ChEBI" id="CHEBI:29108"/>
    </cofactor>
</comment>
<keyword evidence="9" id="KW-0479">Metal-binding</keyword>
<name>A0A0R1WJH5_9LACO</name>
<accession>A0A0R1WJH5</accession>
<evidence type="ECO:0000256" key="8">
    <source>
        <dbReference type="PIRSR" id="PIRSR603469-2"/>
    </source>
</evidence>
<dbReference type="PATRIC" id="fig|1423755.3.peg.1190"/>
<dbReference type="EMBL" id="AZGD01000102">
    <property type="protein sequence ID" value="KRM17741.1"/>
    <property type="molecule type" value="Genomic_DNA"/>
</dbReference>
<feature type="region of interest" description="Disordered" evidence="12">
    <location>
        <begin position="38"/>
        <end position="113"/>
    </location>
</feature>
<keyword evidence="13" id="KW-0472">Membrane</keyword>
<feature type="active site" description="Nucleophile" evidence="7">
    <location>
        <position position="206"/>
    </location>
</feature>
<sequence length="732" mass="80772">MKEMKVRKKMYKSKKGWAVATLATTTLFATNVVASADTTDTASTASSTQATPASASAMTTPVDNKEVVLNTPAQSSTTTPSKTEESPLLQQAQSTDDDATTQKETASTDEQGLNEVAQQIAKEAGLDVNNLTAKQIEALNKVKLTDNRPAGRKMTYKDFDGIVAKSLAQDSRYAIPYFNGNKIKNMPAATTRDAQTGEVADLDIWDSWPVQDPKTGYVQNWNGYQLVVAMMGEPYKNDLHLYLLYNKYGDGKFENWRNAGAIFGYNSNSLLQQWSGSATLNSDGSVQLFYTQVDTTDQNSNHQKLATATINLAVEGDEVKIKSVENDRVIFEGDGKKYQSYEQWTQSDRGFDNIAMRDAHIIEDDNGNRYLIFEASTGLDNYEGEDQIYNWVNYGGDAKYNVDNFFRLSQSVDAIGENMNKRARYANAALGIVRISNDEKRPEVVEVLDPLVTTNMVSDEIERPNAFKLGDKYYVFTASRLNHGTNVEQWTKVDQQIGDNVVMLGYYSDKLTGDYKPLNGDGTVLTASVPANWRTATYSYYAVPFEGSTDKVLVTQYMSNRSEVAGKGMNATLAPSFLLQINPDGTTQVLGEMTDQGAWIWNEESRNQDMLVTSLRAAASDAAHDLDKVKPATDPLNPNYYGYTNLDHVNMPGKAAWTNGETTVEFTNTPTTPATPSTKHEVPNTPGNPVHQPTNENKLPQTGNKNEAGVLAGVTFVLSAMGLWAAPKRRKY</sequence>
<dbReference type="GO" id="GO:0046872">
    <property type="term" value="F:metal ion binding"/>
    <property type="evidence" value="ECO:0007669"/>
    <property type="project" value="UniProtKB-KW"/>
</dbReference>
<feature type="site" description="Transition state stabilizer" evidence="10">
    <location>
        <position position="358"/>
    </location>
</feature>
<dbReference type="GO" id="GO:0050053">
    <property type="term" value="F:levansucrase activity"/>
    <property type="evidence" value="ECO:0007669"/>
    <property type="project" value="InterPro"/>
</dbReference>
<dbReference type="STRING" id="1423755.FC40_GL001131"/>
<dbReference type="AlphaFoldDB" id="A0A0R1WJH5"/>
<evidence type="ECO:0000256" key="3">
    <source>
        <dbReference type="ARBA" id="ARBA00022525"/>
    </source>
</evidence>
<keyword evidence="5 9" id="KW-0106">Calcium</keyword>
<dbReference type="Pfam" id="PF19258">
    <property type="entry name" value="KxYKxGKxW_sig"/>
    <property type="match status" value="1"/>
</dbReference>
<feature type="compositionally biased region" description="Low complexity" evidence="12">
    <location>
        <begin position="38"/>
        <end position="60"/>
    </location>
</feature>
<dbReference type="InterPro" id="IPR019931">
    <property type="entry name" value="LPXTG_anchor"/>
</dbReference>
<dbReference type="SUPFAM" id="SSF75005">
    <property type="entry name" value="Arabinanase/levansucrase/invertase"/>
    <property type="match status" value="1"/>
</dbReference>
<evidence type="ECO:0000313" key="17">
    <source>
        <dbReference type="Proteomes" id="UP000051054"/>
    </source>
</evidence>
<evidence type="ECO:0000256" key="13">
    <source>
        <dbReference type="SAM" id="Phobius"/>
    </source>
</evidence>
<evidence type="ECO:0000259" key="15">
    <source>
        <dbReference type="Pfam" id="PF00746"/>
    </source>
</evidence>
<evidence type="ECO:0000256" key="12">
    <source>
        <dbReference type="SAM" id="MobiDB-lite"/>
    </source>
</evidence>
<dbReference type="InterPro" id="IPR022263">
    <property type="entry name" value="KxYKxGKxW"/>
</dbReference>
<feature type="compositionally biased region" description="Polar residues" evidence="12">
    <location>
        <begin position="102"/>
        <end position="111"/>
    </location>
</feature>
<feature type="active site" description="Proton donor/acceptor" evidence="7">
    <location>
        <position position="462"/>
    </location>
</feature>
<feature type="binding site" evidence="9">
    <location>
        <position position="605"/>
    </location>
    <ligand>
        <name>Ca(2+)</name>
        <dbReference type="ChEBI" id="CHEBI:29108"/>
        <label>1</label>
    </ligand>
</feature>
<dbReference type="GO" id="GO:0009758">
    <property type="term" value="P:carbohydrate utilization"/>
    <property type="evidence" value="ECO:0007669"/>
    <property type="project" value="InterPro"/>
</dbReference>
<evidence type="ECO:0000256" key="5">
    <source>
        <dbReference type="ARBA" id="ARBA00022837"/>
    </source>
</evidence>
<feature type="binding site" evidence="8">
    <location>
        <position position="205"/>
    </location>
    <ligand>
        <name>substrate</name>
    </ligand>
</feature>
<feature type="binding site" evidence="9">
    <location>
        <position position="352"/>
    </location>
    <ligand>
        <name>Ca(2+)</name>
        <dbReference type="ChEBI" id="CHEBI:29108"/>
        <label>1</label>
    </ligand>
</feature>
<evidence type="ECO:0000256" key="7">
    <source>
        <dbReference type="PIRSR" id="PIRSR603469-1"/>
    </source>
</evidence>
<evidence type="ECO:0000256" key="2">
    <source>
        <dbReference type="ARBA" id="ARBA00022512"/>
    </source>
</evidence>
<keyword evidence="2" id="KW-0134">Cell wall</keyword>
<protein>
    <recommendedName>
        <fullName evidence="15">Gram-positive cocci surface proteins LPxTG domain-containing protein</fullName>
    </recommendedName>
</protein>
<evidence type="ECO:0000256" key="4">
    <source>
        <dbReference type="ARBA" id="ARBA00022729"/>
    </source>
</evidence>
<keyword evidence="13" id="KW-0812">Transmembrane</keyword>
<keyword evidence="3" id="KW-0964">Secreted</keyword>
<feature type="compositionally biased region" description="Polar residues" evidence="12">
    <location>
        <begin position="685"/>
        <end position="704"/>
    </location>
</feature>
<dbReference type="RefSeq" id="WP_056938435.1">
    <property type="nucleotide sequence ID" value="NZ_AZGD01000102.1"/>
</dbReference>
<dbReference type="InterPro" id="IPR023296">
    <property type="entry name" value="Glyco_hydro_beta-prop_sf"/>
</dbReference>